<keyword evidence="2" id="KW-1185">Reference proteome</keyword>
<reference evidence="1" key="2">
    <citation type="submission" date="2025-08" db="UniProtKB">
        <authorList>
            <consortium name="Ensembl"/>
        </authorList>
    </citation>
    <scope>IDENTIFICATION</scope>
</reference>
<reference evidence="1 2" key="1">
    <citation type="journal article" date="2014" name="Nature">
        <title>The genomic substrate for adaptive radiation in African cichlid fish.</title>
        <authorList>
            <person name="Brawand D."/>
            <person name="Wagner C.E."/>
            <person name="Li Y.I."/>
            <person name="Malinsky M."/>
            <person name="Keller I."/>
            <person name="Fan S."/>
            <person name="Simakov O."/>
            <person name="Ng A.Y."/>
            <person name="Lim Z.W."/>
            <person name="Bezault E."/>
            <person name="Turner-Maier J."/>
            <person name="Johnson J."/>
            <person name="Alcazar R."/>
            <person name="Noh H.J."/>
            <person name="Russell P."/>
            <person name="Aken B."/>
            <person name="Alfoldi J."/>
            <person name="Amemiya C."/>
            <person name="Azzouzi N."/>
            <person name="Baroiller J.F."/>
            <person name="Barloy-Hubler F."/>
            <person name="Berlin A."/>
            <person name="Bloomquist R."/>
            <person name="Carleton K.L."/>
            <person name="Conte M.A."/>
            <person name="D'Cotta H."/>
            <person name="Eshel O."/>
            <person name="Gaffney L."/>
            <person name="Galibert F."/>
            <person name="Gante H.F."/>
            <person name="Gnerre S."/>
            <person name="Greuter L."/>
            <person name="Guyon R."/>
            <person name="Haddad N.S."/>
            <person name="Haerty W."/>
            <person name="Harris R.M."/>
            <person name="Hofmann H.A."/>
            <person name="Hourlier T."/>
            <person name="Hulata G."/>
            <person name="Jaffe D.B."/>
            <person name="Lara M."/>
            <person name="Lee A.P."/>
            <person name="MacCallum I."/>
            <person name="Mwaiko S."/>
            <person name="Nikaido M."/>
            <person name="Nishihara H."/>
            <person name="Ozouf-Costaz C."/>
            <person name="Penman D.J."/>
            <person name="Przybylski D."/>
            <person name="Rakotomanga M."/>
            <person name="Renn S.C.P."/>
            <person name="Ribeiro F.J."/>
            <person name="Ron M."/>
            <person name="Salzburger W."/>
            <person name="Sanchez-Pulido L."/>
            <person name="Santos M.E."/>
            <person name="Searle S."/>
            <person name="Sharpe T."/>
            <person name="Swofford R."/>
            <person name="Tan F.J."/>
            <person name="Williams L."/>
            <person name="Young S."/>
            <person name="Yin S."/>
            <person name="Okada N."/>
            <person name="Kocher T.D."/>
            <person name="Miska E.A."/>
            <person name="Lander E.S."/>
            <person name="Venkatesh B."/>
            <person name="Fernald R.D."/>
            <person name="Meyer A."/>
            <person name="Ponting C.P."/>
            <person name="Streelman J.T."/>
            <person name="Lindblad-Toh K."/>
            <person name="Seehausen O."/>
            <person name="Di Palma F."/>
        </authorList>
    </citation>
    <scope>NUCLEOTIDE SEQUENCE</scope>
</reference>
<dbReference type="STRING" id="106582.ENSMZEP00005001512"/>
<reference evidence="1" key="3">
    <citation type="submission" date="2025-09" db="UniProtKB">
        <authorList>
            <consortium name="Ensembl"/>
        </authorList>
    </citation>
    <scope>IDENTIFICATION</scope>
</reference>
<dbReference type="AlphaFoldDB" id="A0A3P9AVQ9"/>
<dbReference type="GeneTree" id="ENSGT01140000282644"/>
<dbReference type="Ensembl" id="ENSMZET00005001602.1">
    <property type="protein sequence ID" value="ENSMZEP00005001512.1"/>
    <property type="gene ID" value="ENSMZEG00005001235.1"/>
</dbReference>
<dbReference type="Proteomes" id="UP000265160">
    <property type="component" value="LG14"/>
</dbReference>
<evidence type="ECO:0000313" key="2">
    <source>
        <dbReference type="Proteomes" id="UP000265160"/>
    </source>
</evidence>
<sequence>VQKFNLDGPDFQHYWHDKQIEMFSMHHSGGGSIMVWGALSFSGTMELQEVQGRQTAAGYVQMLKRTSLMTEGSHLCGNNWAFQQDNDTVHNNTITLLDHLARSPDLNPIETLWGVDELKLTLQMCV</sequence>
<dbReference type="InterPro" id="IPR036397">
    <property type="entry name" value="RNaseH_sf"/>
</dbReference>
<accession>A0A3P9AVQ9</accession>
<evidence type="ECO:0000313" key="1">
    <source>
        <dbReference type="Ensembl" id="ENSMZEP00005001512.1"/>
    </source>
</evidence>
<name>A0A3P9AVQ9_9CICH</name>
<dbReference type="GO" id="GO:0003676">
    <property type="term" value="F:nucleic acid binding"/>
    <property type="evidence" value="ECO:0007669"/>
    <property type="project" value="InterPro"/>
</dbReference>
<protein>
    <recommendedName>
        <fullName evidence="3">Transposable element Tc3 transposase</fullName>
    </recommendedName>
</protein>
<proteinExistence type="predicted"/>
<dbReference type="Gene3D" id="3.30.420.10">
    <property type="entry name" value="Ribonuclease H-like superfamily/Ribonuclease H"/>
    <property type="match status" value="1"/>
</dbReference>
<evidence type="ECO:0008006" key="3">
    <source>
        <dbReference type="Google" id="ProtNLM"/>
    </source>
</evidence>
<organism evidence="1 2">
    <name type="scientific">Maylandia zebra</name>
    <name type="common">zebra mbuna</name>
    <dbReference type="NCBI Taxonomy" id="106582"/>
    <lineage>
        <taxon>Eukaryota</taxon>
        <taxon>Metazoa</taxon>
        <taxon>Chordata</taxon>
        <taxon>Craniata</taxon>
        <taxon>Vertebrata</taxon>
        <taxon>Euteleostomi</taxon>
        <taxon>Actinopterygii</taxon>
        <taxon>Neopterygii</taxon>
        <taxon>Teleostei</taxon>
        <taxon>Neoteleostei</taxon>
        <taxon>Acanthomorphata</taxon>
        <taxon>Ovalentaria</taxon>
        <taxon>Cichlomorphae</taxon>
        <taxon>Cichliformes</taxon>
        <taxon>Cichlidae</taxon>
        <taxon>African cichlids</taxon>
        <taxon>Pseudocrenilabrinae</taxon>
        <taxon>Haplochromini</taxon>
        <taxon>Maylandia</taxon>
        <taxon>Maylandia zebra complex</taxon>
    </lineage>
</organism>